<protein>
    <submittedName>
        <fullName evidence="1">Uncharacterized protein</fullName>
    </submittedName>
</protein>
<reference evidence="1" key="1">
    <citation type="submission" date="2018-05" db="EMBL/GenBank/DDBJ databases">
        <title>Complete genome sequnece of Akkermansia muciniphila EB-AMDK-40.</title>
        <authorList>
            <person name="Nam Y.-D."/>
            <person name="Chung W.-H."/>
            <person name="Park Y.S."/>
            <person name="Kang J."/>
        </authorList>
    </citation>
    <scope>NUCLEOTIDE SEQUENCE</scope>
    <source>
        <strain evidence="1">EB-AMDK-40</strain>
    </source>
</reference>
<accession>A0AAE6W316</accession>
<organism evidence="1 2">
    <name type="scientific">Akkermansia massiliensis</name>
    <dbReference type="NCBI Taxonomy" id="2927224"/>
    <lineage>
        <taxon>Bacteria</taxon>
        <taxon>Pseudomonadati</taxon>
        <taxon>Verrucomicrobiota</taxon>
        <taxon>Verrucomicrobiia</taxon>
        <taxon>Verrucomicrobiales</taxon>
        <taxon>Akkermansiaceae</taxon>
        <taxon>Akkermansia</taxon>
    </lineage>
</organism>
<dbReference type="EMBL" id="CP029701">
    <property type="protein sequence ID" value="QHV64230.1"/>
    <property type="molecule type" value="Genomic_DNA"/>
</dbReference>
<dbReference type="Proteomes" id="UP000642553">
    <property type="component" value="Chromosome"/>
</dbReference>
<dbReference type="AlphaFoldDB" id="A0AAE6W316"/>
<name>A0AAE6W316_9BACT</name>
<proteinExistence type="predicted"/>
<evidence type="ECO:0000313" key="2">
    <source>
        <dbReference type="Proteomes" id="UP000642553"/>
    </source>
</evidence>
<sequence length="138" mass="14984">MNAEIVAQIIAGALHERPEFANVPIWEPTDEEKDGDTALLVNVTGADEIIPGNYTYKISGEIMYRQRSAEADPSGLVLDITAFSQACAEVMRALIGRSNGPDDPAAWVVLGAELSPAIPGTSETYMVYKCAYELFIQF</sequence>
<gene>
    <name evidence="1" type="ORF">DMI76_13055</name>
</gene>
<dbReference type="RefSeq" id="WP_102721449.1">
    <property type="nucleotide sequence ID" value="NZ_CP029701.1"/>
</dbReference>
<evidence type="ECO:0000313" key="1">
    <source>
        <dbReference type="EMBL" id="QHV64230.1"/>
    </source>
</evidence>